<comment type="caution">
    <text evidence="10">The sequence shown here is derived from an EMBL/GenBank/DDBJ whole genome shotgun (WGS) entry which is preliminary data.</text>
</comment>
<feature type="binding site" evidence="8">
    <location>
        <begin position="30"/>
        <end position="32"/>
    </location>
    <ligand>
        <name>GTP</name>
        <dbReference type="ChEBI" id="CHEBI:37565"/>
    </ligand>
</feature>
<dbReference type="Pfam" id="PF12804">
    <property type="entry name" value="NTP_transf_3"/>
    <property type="match status" value="1"/>
</dbReference>
<evidence type="ECO:0000256" key="1">
    <source>
        <dbReference type="ARBA" id="ARBA00022490"/>
    </source>
</evidence>
<dbReference type="InterPro" id="IPR013482">
    <property type="entry name" value="Molybde_CF_guanTrfase"/>
</dbReference>
<keyword evidence="5 8" id="KW-0460">Magnesium</keyword>
<evidence type="ECO:0000313" key="11">
    <source>
        <dbReference type="Proteomes" id="UP000676601"/>
    </source>
</evidence>
<name>A0ABQ4LKZ4_9BACL</name>
<feature type="binding site" evidence="8">
    <location>
        <position position="42"/>
    </location>
    <ligand>
        <name>GTP</name>
        <dbReference type="ChEBI" id="CHEBI:37565"/>
    </ligand>
</feature>
<evidence type="ECO:0000256" key="2">
    <source>
        <dbReference type="ARBA" id="ARBA00022679"/>
    </source>
</evidence>
<evidence type="ECO:0000313" key="10">
    <source>
        <dbReference type="EMBL" id="GIO57198.1"/>
    </source>
</evidence>
<evidence type="ECO:0000256" key="3">
    <source>
        <dbReference type="ARBA" id="ARBA00022723"/>
    </source>
</evidence>
<proteinExistence type="inferred from homology"/>
<comment type="domain">
    <text evidence="8">The N-terminal domain determines nucleotide recognition and specific binding, while the C-terminal domain determines the specific binding to the target protein.</text>
</comment>
<feature type="binding site" evidence="8">
    <location>
        <position position="116"/>
    </location>
    <ligand>
        <name>Mg(2+)</name>
        <dbReference type="ChEBI" id="CHEBI:18420"/>
    </ligand>
</feature>
<keyword evidence="6 8" id="KW-0342">GTP-binding</keyword>
<dbReference type="InterPro" id="IPR025877">
    <property type="entry name" value="MobA-like_NTP_Trfase"/>
</dbReference>
<dbReference type="EC" id="2.7.7.77" evidence="8"/>
<comment type="similarity">
    <text evidence="8">Belongs to the MobA family.</text>
</comment>
<evidence type="ECO:0000259" key="9">
    <source>
        <dbReference type="Pfam" id="PF12804"/>
    </source>
</evidence>
<keyword evidence="7 8" id="KW-0501">Molybdenum cofactor biosynthesis</keyword>
<reference evidence="10 11" key="1">
    <citation type="submission" date="2021-03" db="EMBL/GenBank/DDBJ databases">
        <title>Antimicrobial resistance genes in bacteria isolated from Japanese honey, and their potential for conferring macrolide and lincosamide resistance in the American foulbrood pathogen Paenibacillus larvae.</title>
        <authorList>
            <person name="Okamoto M."/>
            <person name="Kumagai M."/>
            <person name="Kanamori H."/>
            <person name="Takamatsu D."/>
        </authorList>
    </citation>
    <scope>NUCLEOTIDE SEQUENCE [LARGE SCALE GENOMIC DNA]</scope>
    <source>
        <strain evidence="10 11">J21TS7</strain>
    </source>
</reference>
<evidence type="ECO:0000256" key="6">
    <source>
        <dbReference type="ARBA" id="ARBA00023134"/>
    </source>
</evidence>
<comment type="subcellular location">
    <subcellularLocation>
        <location evidence="8">Cytoplasm</location>
    </subcellularLocation>
</comment>
<dbReference type="GO" id="GO:0016779">
    <property type="term" value="F:nucleotidyltransferase activity"/>
    <property type="evidence" value="ECO:0007669"/>
    <property type="project" value="UniProtKB-KW"/>
</dbReference>
<keyword evidence="11" id="KW-1185">Reference proteome</keyword>
<dbReference type="CDD" id="cd02503">
    <property type="entry name" value="MobA"/>
    <property type="match status" value="1"/>
</dbReference>
<dbReference type="Gene3D" id="3.90.550.10">
    <property type="entry name" value="Spore Coat Polysaccharide Biosynthesis Protein SpsA, Chain A"/>
    <property type="match status" value="1"/>
</dbReference>
<comment type="catalytic activity">
    <reaction evidence="8">
        <text>Mo-molybdopterin + GTP + H(+) = Mo-molybdopterin guanine dinucleotide + diphosphate</text>
        <dbReference type="Rhea" id="RHEA:34243"/>
        <dbReference type="ChEBI" id="CHEBI:15378"/>
        <dbReference type="ChEBI" id="CHEBI:33019"/>
        <dbReference type="ChEBI" id="CHEBI:37565"/>
        <dbReference type="ChEBI" id="CHEBI:71302"/>
        <dbReference type="ChEBI" id="CHEBI:71310"/>
        <dbReference type="EC" id="2.7.7.77"/>
    </reaction>
</comment>
<feature type="domain" description="MobA-like NTP transferase" evidence="9">
    <location>
        <begin position="27"/>
        <end position="181"/>
    </location>
</feature>
<keyword evidence="2 8" id="KW-0808">Transferase</keyword>
<keyword evidence="1 8" id="KW-0963">Cytoplasm</keyword>
<dbReference type="PANTHER" id="PTHR19136:SF81">
    <property type="entry name" value="MOLYBDENUM COFACTOR GUANYLYLTRANSFERASE"/>
    <property type="match status" value="1"/>
</dbReference>
<feature type="binding site" evidence="8">
    <location>
        <position position="116"/>
    </location>
    <ligand>
        <name>GTP</name>
        <dbReference type="ChEBI" id="CHEBI:37565"/>
    </ligand>
</feature>
<keyword evidence="4 8" id="KW-0547">Nucleotide-binding</keyword>
<dbReference type="EMBL" id="BORU01000004">
    <property type="protein sequence ID" value="GIO57198.1"/>
    <property type="molecule type" value="Genomic_DNA"/>
</dbReference>
<evidence type="ECO:0000256" key="5">
    <source>
        <dbReference type="ARBA" id="ARBA00022842"/>
    </source>
</evidence>
<gene>
    <name evidence="10" type="primary">mobA_2</name>
    <name evidence="8" type="synonym">mobA</name>
    <name evidence="10" type="ORF">J21TS7_55160</name>
</gene>
<comment type="cofactor">
    <cofactor evidence="8">
        <name>Mg(2+)</name>
        <dbReference type="ChEBI" id="CHEBI:18420"/>
    </cofactor>
</comment>
<dbReference type="SUPFAM" id="SSF53448">
    <property type="entry name" value="Nucleotide-diphospho-sugar transferases"/>
    <property type="match status" value="1"/>
</dbReference>
<dbReference type="HAMAP" id="MF_00316">
    <property type="entry name" value="MobA"/>
    <property type="match status" value="1"/>
</dbReference>
<keyword evidence="10" id="KW-0548">Nucleotidyltransferase</keyword>
<organism evidence="10 11">
    <name type="scientific">Paenibacillus cineris</name>
    <dbReference type="NCBI Taxonomy" id="237530"/>
    <lineage>
        <taxon>Bacteria</taxon>
        <taxon>Bacillati</taxon>
        <taxon>Bacillota</taxon>
        <taxon>Bacilli</taxon>
        <taxon>Bacillales</taxon>
        <taxon>Paenibacillaceae</taxon>
        <taxon>Paenibacillus</taxon>
    </lineage>
</organism>
<dbReference type="Proteomes" id="UP000676601">
    <property type="component" value="Unassembled WGS sequence"/>
</dbReference>
<comment type="caution">
    <text evidence="8">Lacks conserved residue(s) required for the propagation of feature annotation.</text>
</comment>
<evidence type="ECO:0000256" key="4">
    <source>
        <dbReference type="ARBA" id="ARBA00022741"/>
    </source>
</evidence>
<evidence type="ECO:0000256" key="7">
    <source>
        <dbReference type="ARBA" id="ARBA00023150"/>
    </source>
</evidence>
<protein>
    <recommendedName>
        <fullName evidence="8">Probable molybdenum cofactor guanylyltransferase</fullName>
        <shortName evidence="8">MoCo guanylyltransferase</shortName>
        <ecNumber evidence="8">2.7.7.77</ecNumber>
    </recommendedName>
    <alternativeName>
        <fullName evidence="8">GTP:molybdopterin guanylyltransferase</fullName>
    </alternativeName>
    <alternativeName>
        <fullName evidence="8">Mo-MPT guanylyltransferase</fullName>
    </alternativeName>
    <alternativeName>
        <fullName evidence="8">Molybdopterin guanylyltransferase</fullName>
    </alternativeName>
    <alternativeName>
        <fullName evidence="8">Molybdopterin-guanine dinucleotide synthase</fullName>
        <shortName evidence="8">MGD synthase</shortName>
    </alternativeName>
</protein>
<feature type="binding site" evidence="8">
    <location>
        <position position="87"/>
    </location>
    <ligand>
        <name>GTP</name>
        <dbReference type="ChEBI" id="CHEBI:37565"/>
    </ligand>
</feature>
<evidence type="ECO:0000256" key="8">
    <source>
        <dbReference type="HAMAP-Rule" id="MF_00316"/>
    </source>
</evidence>
<dbReference type="InterPro" id="IPR029044">
    <property type="entry name" value="Nucleotide-diphossugar_trans"/>
</dbReference>
<accession>A0ABQ4LKZ4</accession>
<comment type="function">
    <text evidence="8">Transfers a GMP moiety from GTP to Mo-molybdopterin (Mo-MPT) cofactor (Moco or molybdenum cofactor) to form Mo-molybdopterin guanine dinucleotide (Mo-MGD) cofactor.</text>
</comment>
<sequence length="234" mass="25819">MYEKYDLDCLLMLVTRGMRRTMFKVTGILLAGGQSSRMGTDKALLNVNGETVIERIVRLMSPAASNIIISANDDEKYAFLGKEVVHDRYPGQGPLSGLHAGLHAAATPWSIITACDMPFVTEEVFRFLARKADEAAAVMDDKSGLQAIVPVSGGRIQPLLAAYHRSVLPSLETCLSSGRLRLTGWLEQLKVCYVSEEELIQELGPGADKAFYNMNEPLDYKRAMTGLFLREDLC</sequence>
<dbReference type="PANTHER" id="PTHR19136">
    <property type="entry name" value="MOLYBDENUM COFACTOR GUANYLYLTRANSFERASE"/>
    <property type="match status" value="1"/>
</dbReference>
<keyword evidence="3 8" id="KW-0479">Metal-binding</keyword>